<evidence type="ECO:0000313" key="4">
    <source>
        <dbReference type="EMBL" id="MBM7852823.1"/>
    </source>
</evidence>
<dbReference type="Proteomes" id="UP001143400">
    <property type="component" value="Unassembled WGS sequence"/>
</dbReference>
<reference evidence="4 5" key="2">
    <citation type="submission" date="2021-01" db="EMBL/GenBank/DDBJ databases">
        <title>Genomic Encyclopedia of Type Strains, Phase IV (KMG-IV): sequencing the most valuable type-strain genomes for metagenomic binning, comparative biology and taxonomic classification.</title>
        <authorList>
            <person name="Goeker M."/>
        </authorList>
    </citation>
    <scope>NUCLEOTIDE SEQUENCE [LARGE SCALE GENOMIC DNA]</scope>
    <source>
        <strain evidence="4 5">DSM 6130</strain>
    </source>
</reference>
<dbReference type="InterPro" id="IPR016537">
    <property type="entry name" value="UCP008159_ABC"/>
</dbReference>
<evidence type="ECO:0000256" key="1">
    <source>
        <dbReference type="SAM" id="SignalP"/>
    </source>
</evidence>
<dbReference type="RefSeq" id="WP_204951275.1">
    <property type="nucleotide sequence ID" value="NZ_BSFF01000003.1"/>
</dbReference>
<dbReference type="GO" id="GO:0005509">
    <property type="term" value="F:calcium ion binding"/>
    <property type="evidence" value="ECO:0007669"/>
    <property type="project" value="InterPro"/>
</dbReference>
<evidence type="ECO:0000313" key="3">
    <source>
        <dbReference type="EMBL" id="GLK57032.1"/>
    </source>
</evidence>
<dbReference type="PROSITE" id="PS50222">
    <property type="entry name" value="EF_HAND_2"/>
    <property type="match status" value="1"/>
</dbReference>
<dbReference type="PIRSF" id="PIRSF008159">
    <property type="entry name" value="UCP008159_ABC"/>
    <property type="match status" value="1"/>
</dbReference>
<dbReference type="EMBL" id="JAFBCY010000003">
    <property type="protein sequence ID" value="MBM7852823.1"/>
    <property type="molecule type" value="Genomic_DNA"/>
</dbReference>
<gene>
    <name evidence="3" type="ORF">GCM10008170_30510</name>
    <name evidence="4" type="ORF">JOD31_003065</name>
</gene>
<dbReference type="AlphaFoldDB" id="A0A9W6IUY6"/>
<dbReference type="Proteomes" id="UP000758856">
    <property type="component" value="Unassembled WGS sequence"/>
</dbReference>
<dbReference type="InterPro" id="IPR011992">
    <property type="entry name" value="EF-hand-dom_pair"/>
</dbReference>
<dbReference type="Pfam" id="PF06226">
    <property type="entry name" value="DUF1007"/>
    <property type="match status" value="1"/>
</dbReference>
<dbReference type="EMBL" id="BSFF01000003">
    <property type="protein sequence ID" value="GLK57032.1"/>
    <property type="molecule type" value="Genomic_DNA"/>
</dbReference>
<feature type="chain" id="PRO_5040805986" evidence="1">
    <location>
        <begin position="26"/>
        <end position="219"/>
    </location>
</feature>
<dbReference type="InterPro" id="IPR010412">
    <property type="entry name" value="DUF1007"/>
</dbReference>
<evidence type="ECO:0000313" key="6">
    <source>
        <dbReference type="Proteomes" id="UP001143400"/>
    </source>
</evidence>
<reference evidence="3" key="1">
    <citation type="journal article" date="2014" name="Int. J. Syst. Evol. Microbiol.">
        <title>Complete genome sequence of Corynebacterium casei LMG S-19264T (=DSM 44701T), isolated from a smear-ripened cheese.</title>
        <authorList>
            <consortium name="US DOE Joint Genome Institute (JGI-PGF)"/>
            <person name="Walter F."/>
            <person name="Albersmeier A."/>
            <person name="Kalinowski J."/>
            <person name="Ruckert C."/>
        </authorList>
    </citation>
    <scope>NUCLEOTIDE SEQUENCE</scope>
    <source>
        <strain evidence="3">VKM B-1606</strain>
    </source>
</reference>
<dbReference type="InterPro" id="IPR002048">
    <property type="entry name" value="EF_hand_dom"/>
</dbReference>
<dbReference type="InterPro" id="IPR018247">
    <property type="entry name" value="EF_Hand_1_Ca_BS"/>
</dbReference>
<keyword evidence="5" id="KW-1185">Reference proteome</keyword>
<evidence type="ECO:0000259" key="2">
    <source>
        <dbReference type="PROSITE" id="PS50222"/>
    </source>
</evidence>
<protein>
    <submittedName>
        <fullName evidence="3">ABC transporter substrate-binding protein</fullName>
    </submittedName>
    <submittedName>
        <fullName evidence="4">ABC-type uncharacterized transport system substrate-binding protein</fullName>
    </submittedName>
</protein>
<sequence>MTTLRLALCGLLAAISAVVPLAAEAHPHVWVTARSEIVFGADGRMASVRHAWTFDEMFSSFATQGLDTDGDGKLTREELQPLAEVNVTSLKEFGFFTFSRDGDKKVGFADPVDYWLEQTPKGLLILHFTLPVKDNAPPKGAPLKVEVYDPTYFVAFEFAKDHPAKLVEAPAGCALDVARPKEPDSATSKKLSESFFTGLSPGANFGAQFSNTISVSCAP</sequence>
<feature type="domain" description="EF-hand" evidence="2">
    <location>
        <begin position="66"/>
        <end position="89"/>
    </location>
</feature>
<proteinExistence type="predicted"/>
<reference evidence="3" key="3">
    <citation type="submission" date="2023-01" db="EMBL/GenBank/DDBJ databases">
        <authorList>
            <person name="Sun Q."/>
            <person name="Evtushenko L."/>
        </authorList>
    </citation>
    <scope>NUCLEOTIDE SEQUENCE</scope>
    <source>
        <strain evidence="3">VKM B-1606</strain>
    </source>
</reference>
<keyword evidence="1" id="KW-0732">Signal</keyword>
<feature type="signal peptide" evidence="1">
    <location>
        <begin position="1"/>
        <end position="25"/>
    </location>
</feature>
<organism evidence="3 6">
    <name type="scientific">Methylopila capsulata</name>
    <dbReference type="NCBI Taxonomy" id="61654"/>
    <lineage>
        <taxon>Bacteria</taxon>
        <taxon>Pseudomonadati</taxon>
        <taxon>Pseudomonadota</taxon>
        <taxon>Alphaproteobacteria</taxon>
        <taxon>Hyphomicrobiales</taxon>
        <taxon>Methylopilaceae</taxon>
        <taxon>Methylopila</taxon>
    </lineage>
</organism>
<dbReference type="SUPFAM" id="SSF47473">
    <property type="entry name" value="EF-hand"/>
    <property type="match status" value="1"/>
</dbReference>
<accession>A0A9W6IUY6</accession>
<evidence type="ECO:0000313" key="5">
    <source>
        <dbReference type="Proteomes" id="UP000758856"/>
    </source>
</evidence>
<comment type="caution">
    <text evidence="3">The sequence shown here is derived from an EMBL/GenBank/DDBJ whole genome shotgun (WGS) entry which is preliminary data.</text>
</comment>
<name>A0A9W6IUY6_9HYPH</name>
<dbReference type="PROSITE" id="PS00018">
    <property type="entry name" value="EF_HAND_1"/>
    <property type="match status" value="1"/>
</dbReference>